<accession>A0AAN9MNT6</accession>
<protein>
    <submittedName>
        <fullName evidence="1">Uncharacterized protein</fullName>
    </submittedName>
</protein>
<keyword evidence="2" id="KW-1185">Reference proteome</keyword>
<reference evidence="1 2" key="1">
    <citation type="submission" date="2024-01" db="EMBL/GenBank/DDBJ databases">
        <title>The genomes of 5 underutilized Papilionoideae crops provide insights into root nodulation and disease resistanc.</title>
        <authorList>
            <person name="Jiang F."/>
        </authorList>
    </citation>
    <scope>NUCLEOTIDE SEQUENCE [LARGE SCALE GENOMIC DNA]</scope>
    <source>
        <strain evidence="1">JINMINGXINNONG_FW02</strain>
        <tissue evidence="1">Leaves</tissue>
    </source>
</reference>
<dbReference type="GO" id="GO:0009535">
    <property type="term" value="C:chloroplast thylakoid membrane"/>
    <property type="evidence" value="ECO:0007669"/>
    <property type="project" value="InterPro"/>
</dbReference>
<sequence>MMEKSNMRLHKDMHSEKNENLQWMNMSLPSSQHAMELEYEKGHQGSFSKSEAITKGSGKRMKNEGSRCSALCMCLPGFGFGKAKASKARNNKMDHSVNHVMSSTFSLEHFELNSGVAHGKGIIIQENSHEDESFSSYFDLPSIILKCSGDDA</sequence>
<dbReference type="GO" id="GO:0080183">
    <property type="term" value="P:response to photooxidative stress"/>
    <property type="evidence" value="ECO:0007669"/>
    <property type="project" value="InterPro"/>
</dbReference>
<dbReference type="GO" id="GO:0048564">
    <property type="term" value="P:photosystem I assembly"/>
    <property type="evidence" value="ECO:0007669"/>
    <property type="project" value="InterPro"/>
</dbReference>
<dbReference type="EMBL" id="JAYMYR010000007">
    <property type="protein sequence ID" value="KAK7354788.1"/>
    <property type="molecule type" value="Genomic_DNA"/>
</dbReference>
<dbReference type="AlphaFoldDB" id="A0AAN9MNT6"/>
<organism evidence="1 2">
    <name type="scientific">Phaseolus coccineus</name>
    <name type="common">Scarlet runner bean</name>
    <name type="synonym">Phaseolus multiflorus</name>
    <dbReference type="NCBI Taxonomy" id="3886"/>
    <lineage>
        <taxon>Eukaryota</taxon>
        <taxon>Viridiplantae</taxon>
        <taxon>Streptophyta</taxon>
        <taxon>Embryophyta</taxon>
        <taxon>Tracheophyta</taxon>
        <taxon>Spermatophyta</taxon>
        <taxon>Magnoliopsida</taxon>
        <taxon>eudicotyledons</taxon>
        <taxon>Gunneridae</taxon>
        <taxon>Pentapetalae</taxon>
        <taxon>rosids</taxon>
        <taxon>fabids</taxon>
        <taxon>Fabales</taxon>
        <taxon>Fabaceae</taxon>
        <taxon>Papilionoideae</taxon>
        <taxon>50 kb inversion clade</taxon>
        <taxon>NPAAA clade</taxon>
        <taxon>indigoferoid/millettioid clade</taxon>
        <taxon>Phaseoleae</taxon>
        <taxon>Phaseolus</taxon>
    </lineage>
</organism>
<comment type="caution">
    <text evidence="1">The sequence shown here is derived from an EMBL/GenBank/DDBJ whole genome shotgun (WGS) entry which is preliminary data.</text>
</comment>
<evidence type="ECO:0000313" key="2">
    <source>
        <dbReference type="Proteomes" id="UP001374584"/>
    </source>
</evidence>
<evidence type="ECO:0000313" key="1">
    <source>
        <dbReference type="EMBL" id="KAK7354788.1"/>
    </source>
</evidence>
<dbReference type="PANTHER" id="PTHR33672:SF24">
    <property type="entry name" value="OS01G0798600 PROTEIN"/>
    <property type="match status" value="1"/>
</dbReference>
<gene>
    <name evidence="1" type="ORF">VNO80_20279</name>
</gene>
<dbReference type="InterPro" id="IPR040340">
    <property type="entry name" value="CEST/Y3IP1"/>
</dbReference>
<proteinExistence type="predicted"/>
<name>A0AAN9MNT6_PHACN</name>
<dbReference type="Proteomes" id="UP001374584">
    <property type="component" value="Unassembled WGS sequence"/>
</dbReference>
<dbReference type="PANTHER" id="PTHR33672">
    <property type="entry name" value="YCF3-INTERACTING PROTEIN 1, CHLOROPLASTIC"/>
    <property type="match status" value="1"/>
</dbReference>